<dbReference type="AlphaFoldDB" id="A0AA88I698"/>
<dbReference type="Gene3D" id="3.30.70.270">
    <property type="match status" value="1"/>
</dbReference>
<dbReference type="SUPFAM" id="SSF56672">
    <property type="entry name" value="DNA/RNA polymerases"/>
    <property type="match status" value="1"/>
</dbReference>
<dbReference type="EMBL" id="JAVRJZ010000005">
    <property type="protein sequence ID" value="KAK2722615.1"/>
    <property type="molecule type" value="Genomic_DNA"/>
</dbReference>
<dbReference type="PANTHER" id="PTHR24559">
    <property type="entry name" value="TRANSPOSON TY3-I GAG-POL POLYPROTEIN"/>
    <property type="match status" value="1"/>
</dbReference>
<organism evidence="1 2">
    <name type="scientific">Artemia franciscana</name>
    <name type="common">Brine shrimp</name>
    <name type="synonym">Artemia sanfranciscana</name>
    <dbReference type="NCBI Taxonomy" id="6661"/>
    <lineage>
        <taxon>Eukaryota</taxon>
        <taxon>Metazoa</taxon>
        <taxon>Ecdysozoa</taxon>
        <taxon>Arthropoda</taxon>
        <taxon>Crustacea</taxon>
        <taxon>Branchiopoda</taxon>
        <taxon>Anostraca</taxon>
        <taxon>Artemiidae</taxon>
        <taxon>Artemia</taxon>
    </lineage>
</organism>
<dbReference type="InterPro" id="IPR053134">
    <property type="entry name" value="RNA-dir_DNA_polymerase"/>
</dbReference>
<accession>A0AA88I698</accession>
<name>A0AA88I698_ARTSF</name>
<reference evidence="1" key="1">
    <citation type="submission" date="2023-07" db="EMBL/GenBank/DDBJ databases">
        <title>Chromosome-level genome assembly of Artemia franciscana.</title>
        <authorList>
            <person name="Jo E."/>
        </authorList>
    </citation>
    <scope>NUCLEOTIDE SEQUENCE</scope>
    <source>
        <tissue evidence="1">Whole body</tissue>
    </source>
</reference>
<dbReference type="PANTHER" id="PTHR24559:SF444">
    <property type="entry name" value="REVERSE TRANSCRIPTASE DOMAIN-CONTAINING PROTEIN"/>
    <property type="match status" value="1"/>
</dbReference>
<evidence type="ECO:0000313" key="1">
    <source>
        <dbReference type="EMBL" id="KAK2722615.1"/>
    </source>
</evidence>
<comment type="caution">
    <text evidence="1">The sequence shown here is derived from an EMBL/GenBank/DDBJ whole genome shotgun (WGS) entry which is preliminary data.</text>
</comment>
<dbReference type="GO" id="GO:0071897">
    <property type="term" value="P:DNA biosynthetic process"/>
    <property type="evidence" value="ECO:0007669"/>
    <property type="project" value="UniProtKB-ARBA"/>
</dbReference>
<gene>
    <name evidence="1" type="ORF">QYM36_002971</name>
</gene>
<dbReference type="Gene3D" id="3.10.10.10">
    <property type="entry name" value="HIV Type 1 Reverse Transcriptase, subunit A, domain 1"/>
    <property type="match status" value="1"/>
</dbReference>
<protein>
    <recommendedName>
        <fullName evidence="3">Reverse transcriptase domain-containing protein</fullName>
    </recommendedName>
</protein>
<dbReference type="InterPro" id="IPR043128">
    <property type="entry name" value="Rev_trsase/Diguanyl_cyclase"/>
</dbReference>
<dbReference type="Proteomes" id="UP001187531">
    <property type="component" value="Unassembled WGS sequence"/>
</dbReference>
<keyword evidence="2" id="KW-1185">Reference proteome</keyword>
<proteinExistence type="predicted"/>
<sequence length="163" mass="18642">MSETEFAELFDLSHVKDEFVRKRFIKLAYRFRDILATHESHLGACEVVQQTINTGNAPPTKSRPYNVPHVLRDVLKEKVDTLLEAGIIEEGDGPSAAPVIFVKKENGEYCMAVDYRKLNKDSVKDRYSLPLIRDLLDRMANNRCFSVMDFISGFYRVPVDPSD</sequence>
<dbReference type="InterPro" id="IPR043502">
    <property type="entry name" value="DNA/RNA_pol_sf"/>
</dbReference>
<evidence type="ECO:0000313" key="2">
    <source>
        <dbReference type="Proteomes" id="UP001187531"/>
    </source>
</evidence>
<evidence type="ECO:0008006" key="3">
    <source>
        <dbReference type="Google" id="ProtNLM"/>
    </source>
</evidence>